<dbReference type="AlphaFoldDB" id="A0A1E4SG03"/>
<dbReference type="OrthoDB" id="4089816at2759"/>
<evidence type="ECO:0000256" key="5">
    <source>
        <dbReference type="ARBA" id="ARBA00022448"/>
    </source>
</evidence>
<keyword evidence="12" id="KW-1185">Reference proteome</keyword>
<dbReference type="PANTHER" id="PTHR37787">
    <property type="entry name" value="BIOGENESIS OF LYSOSOME-RELATED ORGANELLES COMPLEX 1 SUBUNIT KXD1"/>
    <property type="match status" value="1"/>
</dbReference>
<evidence type="ECO:0000256" key="3">
    <source>
        <dbReference type="ARBA" id="ARBA00005913"/>
    </source>
</evidence>
<dbReference type="GO" id="GO:0005768">
    <property type="term" value="C:endosome"/>
    <property type="evidence" value="ECO:0007669"/>
    <property type="project" value="UniProtKB-SubCell"/>
</dbReference>
<evidence type="ECO:0000256" key="1">
    <source>
        <dbReference type="ARBA" id="ARBA00002069"/>
    </source>
</evidence>
<evidence type="ECO:0000313" key="11">
    <source>
        <dbReference type="EMBL" id="ODV78437.1"/>
    </source>
</evidence>
<reference evidence="12" key="1">
    <citation type="submission" date="2016-05" db="EMBL/GenBank/DDBJ databases">
        <title>Comparative genomics of biotechnologically important yeasts.</title>
        <authorList>
            <consortium name="DOE Joint Genome Institute"/>
            <person name="Riley R."/>
            <person name="Haridas S."/>
            <person name="Wolfe K.H."/>
            <person name="Lopes M.R."/>
            <person name="Hittinger C.T."/>
            <person name="Goker M."/>
            <person name="Salamov A."/>
            <person name="Wisecaver J."/>
            <person name="Long T.M."/>
            <person name="Aerts A.L."/>
            <person name="Barry K."/>
            <person name="Choi C."/>
            <person name="Clum A."/>
            <person name="Coughlan A.Y."/>
            <person name="Deshpande S."/>
            <person name="Douglass A.P."/>
            <person name="Hanson S.J."/>
            <person name="Klenk H.-P."/>
            <person name="Labutti K."/>
            <person name="Lapidus A."/>
            <person name="Lindquist E."/>
            <person name="Lipzen A."/>
            <person name="Meier-Kolthoff J.P."/>
            <person name="Ohm R.A."/>
            <person name="Otillar R.P."/>
            <person name="Pangilinan J."/>
            <person name="Peng Y."/>
            <person name="Rokas A."/>
            <person name="Rosa C.A."/>
            <person name="Scheuner C."/>
            <person name="Sibirny A.A."/>
            <person name="Slot J.C."/>
            <person name="Stielow J.B."/>
            <person name="Sun H."/>
            <person name="Kurtzman C.P."/>
            <person name="Blackwell M."/>
            <person name="Grigoriev I.V."/>
            <person name="Jeffries T.W."/>
        </authorList>
    </citation>
    <scope>NUCLEOTIDE SEQUENCE [LARGE SCALE GENOMIC DNA]</scope>
    <source>
        <strain evidence="12">NRRL Y-17324</strain>
    </source>
</reference>
<dbReference type="RefSeq" id="XP_020063559.1">
    <property type="nucleotide sequence ID" value="XM_020210977.1"/>
</dbReference>
<feature type="domain" description="KxDL" evidence="10">
    <location>
        <begin position="72"/>
        <end position="153"/>
    </location>
</feature>
<dbReference type="GO" id="GO:0031083">
    <property type="term" value="C:BLOC-1 complex"/>
    <property type="evidence" value="ECO:0007669"/>
    <property type="project" value="TreeGrafter"/>
</dbReference>
<dbReference type="GeneID" id="30985113"/>
<sequence length="197" mass="22140">MDETNLGTTTITAHPQMVTSPGTHSADVASVELSDTDDDYVLSDEDEILTNPEHLGFTSSLSEHATYFSNTISHALDSLELDKSLALQAKLSGELNNENQKIIERKQELSQHLKQLQDLLKTNLVSEPQKLSKVEQMSKDLESIELRILRLKNGQKKGSYALSFLRSTNHSKVGVVEKYPIEYNQARDKVTERQLDQ</sequence>
<proteinExistence type="inferred from homology"/>
<protein>
    <recommendedName>
        <fullName evidence="4">Biogenesis of lysosome-related organelles complex 1 subunit KXD1</fullName>
    </recommendedName>
    <alternativeName>
        <fullName evidence="7">KxDL homolog</fullName>
    </alternativeName>
</protein>
<dbReference type="InterPro" id="IPR019371">
    <property type="entry name" value="KxDL_dom"/>
</dbReference>
<comment type="subcellular location">
    <subcellularLocation>
        <location evidence="2">Endosome</location>
    </subcellularLocation>
</comment>
<evidence type="ECO:0000256" key="2">
    <source>
        <dbReference type="ARBA" id="ARBA00004177"/>
    </source>
</evidence>
<feature type="coiled-coil region" evidence="8">
    <location>
        <begin position="99"/>
        <end position="154"/>
    </location>
</feature>
<feature type="region of interest" description="Disordered" evidence="9">
    <location>
        <begin position="1"/>
        <end position="24"/>
    </location>
</feature>
<dbReference type="GO" id="GO:0007032">
    <property type="term" value="P:endosome organization"/>
    <property type="evidence" value="ECO:0007669"/>
    <property type="project" value="TreeGrafter"/>
</dbReference>
<dbReference type="InterPro" id="IPR051390">
    <property type="entry name" value="BLOC-1_subunit_KXD1"/>
</dbReference>
<evidence type="ECO:0000256" key="6">
    <source>
        <dbReference type="ARBA" id="ARBA00022753"/>
    </source>
</evidence>
<evidence type="ECO:0000256" key="4">
    <source>
        <dbReference type="ARBA" id="ARBA00016207"/>
    </source>
</evidence>
<evidence type="ECO:0000256" key="7">
    <source>
        <dbReference type="ARBA" id="ARBA00029808"/>
    </source>
</evidence>
<comment type="similarity">
    <text evidence="3">Belongs to the KXD1 family.</text>
</comment>
<feature type="compositionally biased region" description="Polar residues" evidence="9">
    <location>
        <begin position="1"/>
        <end position="23"/>
    </location>
</feature>
<dbReference type="GO" id="GO:0032880">
    <property type="term" value="P:regulation of protein localization"/>
    <property type="evidence" value="ECO:0007669"/>
    <property type="project" value="TreeGrafter"/>
</dbReference>
<keyword evidence="5" id="KW-0813">Transport</keyword>
<keyword evidence="8" id="KW-0175">Coiled coil</keyword>
<organism evidence="11 12">
    <name type="scientific">Suhomyces tanzawaensis NRRL Y-17324</name>
    <dbReference type="NCBI Taxonomy" id="984487"/>
    <lineage>
        <taxon>Eukaryota</taxon>
        <taxon>Fungi</taxon>
        <taxon>Dikarya</taxon>
        <taxon>Ascomycota</taxon>
        <taxon>Saccharomycotina</taxon>
        <taxon>Pichiomycetes</taxon>
        <taxon>Debaryomycetaceae</taxon>
        <taxon>Suhomyces</taxon>
    </lineage>
</organism>
<gene>
    <name evidence="11" type="ORF">CANTADRAFT_6828</name>
</gene>
<evidence type="ECO:0000256" key="9">
    <source>
        <dbReference type="SAM" id="MobiDB-lite"/>
    </source>
</evidence>
<dbReference type="Pfam" id="PF10241">
    <property type="entry name" value="KxDL"/>
    <property type="match status" value="1"/>
</dbReference>
<accession>A0A1E4SG03</accession>
<comment type="function">
    <text evidence="1">Component of the biogenesis of lysosome-related organelles complex-1 (BLOC-1) involved in endosomal cargo sorting.</text>
</comment>
<evidence type="ECO:0000313" key="12">
    <source>
        <dbReference type="Proteomes" id="UP000094285"/>
    </source>
</evidence>
<dbReference type="EMBL" id="KV453913">
    <property type="protein sequence ID" value="ODV78437.1"/>
    <property type="molecule type" value="Genomic_DNA"/>
</dbReference>
<dbReference type="PANTHER" id="PTHR37787:SF1">
    <property type="entry name" value="BIOGENESIS OF LYSOSOME-RELATED ORGANELLES COMPLEX 1 SUBUNIT KXD1"/>
    <property type="match status" value="1"/>
</dbReference>
<keyword evidence="6" id="KW-0967">Endosome</keyword>
<name>A0A1E4SG03_9ASCO</name>
<dbReference type="Proteomes" id="UP000094285">
    <property type="component" value="Unassembled WGS sequence"/>
</dbReference>
<evidence type="ECO:0000256" key="8">
    <source>
        <dbReference type="SAM" id="Coils"/>
    </source>
</evidence>
<evidence type="ECO:0000259" key="10">
    <source>
        <dbReference type="Pfam" id="PF10241"/>
    </source>
</evidence>